<proteinExistence type="predicted"/>
<keyword evidence="1" id="KW-0472">Membrane</keyword>
<reference evidence="2 3" key="1">
    <citation type="journal article" date="2015" name="Genome Announc.">
        <title>Genome Sequence of Corynebacterium ulcerans Strain FRC11.</title>
        <authorList>
            <person name="Benevides Lde J."/>
            <person name="Viana M.V."/>
            <person name="Mariano D.C."/>
            <person name="Rocha Fde S."/>
            <person name="Bagano P.C."/>
            <person name="Folador E.L."/>
            <person name="Pereira F.L."/>
            <person name="Dorella F.A."/>
            <person name="Leal C.A."/>
            <person name="Carvalho A.F."/>
            <person name="Soares Sde C."/>
            <person name="Carneiro A."/>
            <person name="Ramos R."/>
            <person name="Badell-Ocando E."/>
            <person name="Guiso N."/>
            <person name="Silva A."/>
            <person name="Figueiredo H."/>
            <person name="Azevedo V."/>
            <person name="Guimaraes L.C."/>
        </authorList>
    </citation>
    <scope>NUCLEOTIDE SEQUENCE [LARGE SCALE GENOMIC DNA]</scope>
    <source>
        <strain evidence="3">FRC0011</strain>
    </source>
</reference>
<protein>
    <recommendedName>
        <fullName evidence="4">Secreted protein</fullName>
    </recommendedName>
</protein>
<evidence type="ECO:0000256" key="1">
    <source>
        <dbReference type="SAM" id="Phobius"/>
    </source>
</evidence>
<sequence length="223" mass="24973">MYHIQQNSIHKNFNVNFKVAKYVVRHQFPSFHRRFLGRFLSNTMSNKAIYGALSRVFSIVLIVVGAAAIFGGTYAHGFVREQLVQEKITMPTQEGIDKLKDQESKEILTKWIGQDLTTGPQAKAYADNYIWQHMLASADGKTFQEMGTVINEAKKKGASEEEIAKLQKIRDSLFQGDTLRGILLSAYGWWLVGSIAMWAGIGMAILGVILAILGFGVMRTKRA</sequence>
<dbReference type="EMBL" id="CP009622">
    <property type="protein sequence ID" value="AIU32603.1"/>
    <property type="molecule type" value="Genomic_DNA"/>
</dbReference>
<organism evidence="2 3">
    <name type="scientific">Corynebacterium ramonii</name>
    <dbReference type="NCBI Taxonomy" id="3026968"/>
    <lineage>
        <taxon>Bacteria</taxon>
        <taxon>Bacillati</taxon>
        <taxon>Actinomycetota</taxon>
        <taxon>Actinomycetes</taxon>
        <taxon>Mycobacteriales</taxon>
        <taxon>Corynebacteriaceae</taxon>
        <taxon>Corynebacterium</taxon>
    </lineage>
</organism>
<accession>A0ABN4EHX3</accession>
<gene>
    <name evidence="2" type="ORF">CulFRC11_1022</name>
</gene>
<name>A0ABN4EHX3_9CORY</name>
<evidence type="ECO:0000313" key="3">
    <source>
        <dbReference type="Proteomes" id="UP000029910"/>
    </source>
</evidence>
<feature type="transmembrane region" description="Helical" evidence="1">
    <location>
        <begin position="187"/>
        <end position="217"/>
    </location>
</feature>
<keyword evidence="1" id="KW-0812">Transmembrane</keyword>
<evidence type="ECO:0000313" key="2">
    <source>
        <dbReference type="EMBL" id="AIU32603.1"/>
    </source>
</evidence>
<keyword evidence="3" id="KW-1185">Reference proteome</keyword>
<evidence type="ECO:0008006" key="4">
    <source>
        <dbReference type="Google" id="ProtNLM"/>
    </source>
</evidence>
<feature type="transmembrane region" description="Helical" evidence="1">
    <location>
        <begin position="48"/>
        <end position="70"/>
    </location>
</feature>
<keyword evidence="1" id="KW-1133">Transmembrane helix</keyword>
<dbReference type="Proteomes" id="UP000029910">
    <property type="component" value="Chromosome"/>
</dbReference>